<dbReference type="EMBL" id="GBRH01244816">
    <property type="protein sequence ID" value="JAD53079.1"/>
    <property type="molecule type" value="Transcribed_RNA"/>
</dbReference>
<proteinExistence type="predicted"/>
<protein>
    <submittedName>
        <fullName evidence="1">Uncharacterized protein</fullName>
    </submittedName>
</protein>
<evidence type="ECO:0000313" key="1">
    <source>
        <dbReference type="EMBL" id="JAD53079.1"/>
    </source>
</evidence>
<accession>A0A0A9AN04</accession>
<sequence>MIPARLSLLRHRHRVRISHSPIWLSPQDHIHDLNSCVLL</sequence>
<dbReference type="AlphaFoldDB" id="A0A0A9AN04"/>
<reference evidence="1" key="2">
    <citation type="journal article" date="2015" name="Data Brief">
        <title>Shoot transcriptome of the giant reed, Arundo donax.</title>
        <authorList>
            <person name="Barrero R.A."/>
            <person name="Guerrero F.D."/>
            <person name="Moolhuijzen P."/>
            <person name="Goolsby J.A."/>
            <person name="Tidwell J."/>
            <person name="Bellgard S.E."/>
            <person name="Bellgard M.I."/>
        </authorList>
    </citation>
    <scope>NUCLEOTIDE SEQUENCE</scope>
    <source>
        <tissue evidence="1">Shoot tissue taken approximately 20 cm above the soil surface</tissue>
    </source>
</reference>
<reference evidence="1" key="1">
    <citation type="submission" date="2014-09" db="EMBL/GenBank/DDBJ databases">
        <authorList>
            <person name="Magalhaes I.L.F."/>
            <person name="Oliveira U."/>
            <person name="Santos F.R."/>
            <person name="Vidigal T.H.D.A."/>
            <person name="Brescovit A.D."/>
            <person name="Santos A.J."/>
        </authorList>
    </citation>
    <scope>NUCLEOTIDE SEQUENCE</scope>
    <source>
        <tissue evidence="1">Shoot tissue taken approximately 20 cm above the soil surface</tissue>
    </source>
</reference>
<name>A0A0A9AN04_ARUDO</name>
<organism evidence="1">
    <name type="scientific">Arundo donax</name>
    <name type="common">Giant reed</name>
    <name type="synonym">Donax arundinaceus</name>
    <dbReference type="NCBI Taxonomy" id="35708"/>
    <lineage>
        <taxon>Eukaryota</taxon>
        <taxon>Viridiplantae</taxon>
        <taxon>Streptophyta</taxon>
        <taxon>Embryophyta</taxon>
        <taxon>Tracheophyta</taxon>
        <taxon>Spermatophyta</taxon>
        <taxon>Magnoliopsida</taxon>
        <taxon>Liliopsida</taxon>
        <taxon>Poales</taxon>
        <taxon>Poaceae</taxon>
        <taxon>PACMAD clade</taxon>
        <taxon>Arundinoideae</taxon>
        <taxon>Arundineae</taxon>
        <taxon>Arundo</taxon>
    </lineage>
</organism>